<keyword evidence="3" id="KW-1185">Reference proteome</keyword>
<dbReference type="InterPro" id="IPR034660">
    <property type="entry name" value="DinB/YfiT-like"/>
</dbReference>
<reference evidence="2 3" key="1">
    <citation type="submission" date="2019-03" db="EMBL/GenBank/DDBJ databases">
        <title>Arthrobacter sp. nov., an bacterium isolated from biocrust in Mu Us Desert.</title>
        <authorList>
            <person name="Lixiong L."/>
        </authorList>
    </citation>
    <scope>NUCLEOTIDE SEQUENCE [LARGE SCALE GENOMIC DNA]</scope>
    <source>
        <strain evidence="2 3">SLN-3</strain>
    </source>
</reference>
<dbReference type="GO" id="GO:0016853">
    <property type="term" value="F:isomerase activity"/>
    <property type="evidence" value="ECO:0007669"/>
    <property type="project" value="UniProtKB-KW"/>
</dbReference>
<dbReference type="Pfam" id="PF11716">
    <property type="entry name" value="MDMPI_N"/>
    <property type="match status" value="1"/>
</dbReference>
<dbReference type="Proteomes" id="UP000295411">
    <property type="component" value="Unassembled WGS sequence"/>
</dbReference>
<dbReference type="EMBL" id="SMTK01000003">
    <property type="protein sequence ID" value="TDK25482.1"/>
    <property type="molecule type" value="Genomic_DNA"/>
</dbReference>
<name>A0A4R5TWJ1_9MICC</name>
<dbReference type="InterPro" id="IPR024344">
    <property type="entry name" value="MDMPI_metal-binding"/>
</dbReference>
<evidence type="ECO:0000313" key="2">
    <source>
        <dbReference type="EMBL" id="TDK25482.1"/>
    </source>
</evidence>
<dbReference type="Gene3D" id="1.20.120.450">
    <property type="entry name" value="dinb family like domain"/>
    <property type="match status" value="1"/>
</dbReference>
<dbReference type="InterPro" id="IPR017517">
    <property type="entry name" value="Maleyloyr_isom"/>
</dbReference>
<dbReference type="SUPFAM" id="SSF109854">
    <property type="entry name" value="DinB/YfiT-like putative metalloenzymes"/>
    <property type="match status" value="1"/>
</dbReference>
<dbReference type="RefSeq" id="WP_133403747.1">
    <property type="nucleotide sequence ID" value="NZ_SMTK01000003.1"/>
</dbReference>
<comment type="caution">
    <text evidence="2">The sequence shown here is derived from an EMBL/GenBank/DDBJ whole genome shotgun (WGS) entry which is preliminary data.</text>
</comment>
<gene>
    <name evidence="2" type="ORF">E2F48_09510</name>
</gene>
<accession>A0A4R5TWJ1</accession>
<proteinExistence type="predicted"/>
<evidence type="ECO:0000259" key="1">
    <source>
        <dbReference type="Pfam" id="PF11716"/>
    </source>
</evidence>
<dbReference type="AlphaFoldDB" id="A0A4R5TWJ1"/>
<dbReference type="GO" id="GO:0046872">
    <property type="term" value="F:metal ion binding"/>
    <property type="evidence" value="ECO:0007669"/>
    <property type="project" value="InterPro"/>
</dbReference>
<dbReference type="OrthoDB" id="5185819at2"/>
<sequence>MTEDRPPTPVAEIARIGHHEAMRLAAEENQRFHSLLQQLSAGDWNRGTDCARWTVRDVAVHVIATAEAQASPREFLRQAVRGRRLTAQIGGQHWVDGLNEAQLQARRDLHAPDIPARWASAADAALRSRRRLPGAIGRLRLLPLGSMAGVDFGWQPLSYLFDIGFTRDVWMHRIDIARATDRPLNPTREHDGRIVEDIIAEWATLHADPFHLRLTGPAGGTFVRADDGSAPLEIDAIDCCRILSGRGTPAGVLEHPLPL</sequence>
<feature type="domain" description="Mycothiol-dependent maleylpyruvate isomerase metal-binding" evidence="1">
    <location>
        <begin position="26"/>
        <end position="177"/>
    </location>
</feature>
<dbReference type="NCBIfam" id="TIGR03083">
    <property type="entry name" value="maleylpyruvate isomerase family mycothiol-dependent enzyme"/>
    <property type="match status" value="1"/>
</dbReference>
<organism evidence="2 3">
    <name type="scientific">Arthrobacter crusticola</name>
    <dbReference type="NCBI Taxonomy" id="2547960"/>
    <lineage>
        <taxon>Bacteria</taxon>
        <taxon>Bacillati</taxon>
        <taxon>Actinomycetota</taxon>
        <taxon>Actinomycetes</taxon>
        <taxon>Micrococcales</taxon>
        <taxon>Micrococcaceae</taxon>
        <taxon>Arthrobacter</taxon>
    </lineage>
</organism>
<protein>
    <submittedName>
        <fullName evidence="2">Maleylpyruvate isomerase family mycothiol-dependent enzyme</fullName>
    </submittedName>
</protein>
<keyword evidence="2" id="KW-0670">Pyruvate</keyword>
<keyword evidence="2" id="KW-0413">Isomerase</keyword>
<evidence type="ECO:0000313" key="3">
    <source>
        <dbReference type="Proteomes" id="UP000295411"/>
    </source>
</evidence>